<comment type="caution">
    <text evidence="1">The sequence shown here is derived from an EMBL/GenBank/DDBJ whole genome shotgun (WGS) entry which is preliminary data.</text>
</comment>
<organism evidence="1">
    <name type="scientific">marine sediment metagenome</name>
    <dbReference type="NCBI Taxonomy" id="412755"/>
    <lineage>
        <taxon>unclassified sequences</taxon>
        <taxon>metagenomes</taxon>
        <taxon>ecological metagenomes</taxon>
    </lineage>
</organism>
<protein>
    <submittedName>
        <fullName evidence="1">Uncharacterized protein</fullName>
    </submittedName>
</protein>
<accession>X1GF90</accession>
<reference evidence="1" key="1">
    <citation type="journal article" date="2014" name="Front. Microbiol.">
        <title>High frequency of phylogenetically diverse reductive dehalogenase-homologous genes in deep subseafloor sedimentary metagenomes.</title>
        <authorList>
            <person name="Kawai M."/>
            <person name="Futagami T."/>
            <person name="Toyoda A."/>
            <person name="Takaki Y."/>
            <person name="Nishi S."/>
            <person name="Hori S."/>
            <person name="Arai W."/>
            <person name="Tsubouchi T."/>
            <person name="Morono Y."/>
            <person name="Uchiyama I."/>
            <person name="Ito T."/>
            <person name="Fujiyama A."/>
            <person name="Inagaki F."/>
            <person name="Takami H."/>
        </authorList>
    </citation>
    <scope>NUCLEOTIDE SEQUENCE</scope>
    <source>
        <strain evidence="1">Expedition CK06-06</strain>
    </source>
</reference>
<gene>
    <name evidence="1" type="ORF">S03H2_25226</name>
</gene>
<sequence length="137" mass="15683">MEKKDMEEGIIPIKIDLSKTGLVSCFKPYKVLMLEHAWANLTKEEPEGSGKLWLKVNELLPEGETKSRASVIFAANDFVDMKLWDFKDATGKGGHHRLYYPLISKDKFWEKVAETVKQRINENAGGRLLILLHPSER</sequence>
<name>X1GF90_9ZZZZ</name>
<dbReference type="AlphaFoldDB" id="X1GF90"/>
<proteinExistence type="predicted"/>
<evidence type="ECO:0000313" key="1">
    <source>
        <dbReference type="EMBL" id="GAH31703.1"/>
    </source>
</evidence>
<dbReference type="EMBL" id="BARU01014219">
    <property type="protein sequence ID" value="GAH31703.1"/>
    <property type="molecule type" value="Genomic_DNA"/>
</dbReference>